<comment type="caution">
    <text evidence="1">The sequence shown here is derived from an EMBL/GenBank/DDBJ whole genome shotgun (WGS) entry which is preliminary data.</text>
</comment>
<proteinExistence type="predicted"/>
<accession>A0ABR1B747</accession>
<dbReference type="EMBL" id="JAWJWF010000002">
    <property type="protein sequence ID" value="KAK6637296.1"/>
    <property type="molecule type" value="Genomic_DNA"/>
</dbReference>
<evidence type="ECO:0000313" key="2">
    <source>
        <dbReference type="Proteomes" id="UP001359485"/>
    </source>
</evidence>
<evidence type="ECO:0000313" key="1">
    <source>
        <dbReference type="EMBL" id="KAK6637296.1"/>
    </source>
</evidence>
<dbReference type="Proteomes" id="UP001359485">
    <property type="component" value="Unassembled WGS sequence"/>
</dbReference>
<gene>
    <name evidence="1" type="ORF">RUM44_007711</name>
</gene>
<reference evidence="1 2" key="1">
    <citation type="submission" date="2023-09" db="EMBL/GenBank/DDBJ databases">
        <title>Genomes of two closely related lineages of the louse Polyplax serrata with different host specificities.</title>
        <authorList>
            <person name="Martinu J."/>
            <person name="Tarabai H."/>
            <person name="Stefka J."/>
            <person name="Hypsa V."/>
        </authorList>
    </citation>
    <scope>NUCLEOTIDE SEQUENCE [LARGE SCALE GENOMIC DNA]</scope>
    <source>
        <strain evidence="1">98ZLc_SE</strain>
    </source>
</reference>
<sequence>MATTGSDMETDLNIEIERQELQSLIDASIKNIEEAIEFCFDPKKVEYFGLDLKSFIRSILTKGKRAGKPTTLIKKRSYFFGLNRSHKRFSIAFSVDVARTIKKYNIRPVVNLPLEIDNFPGLMCYSSFDSLVPTGIQDYELIKTAYLYHQIRLDEVLNSKNKNYRPDISKIENFLQFSIDTIHYPLDKRIIILNQLGLINKNRTVVDTMAAMKVGNIKSSLMGSTY</sequence>
<keyword evidence="2" id="KW-1185">Reference proteome</keyword>
<name>A0ABR1B747_POLSC</name>
<protein>
    <submittedName>
        <fullName evidence="1">Uncharacterized protein</fullName>
    </submittedName>
</protein>
<organism evidence="1 2">
    <name type="scientific">Polyplax serrata</name>
    <name type="common">Common mouse louse</name>
    <dbReference type="NCBI Taxonomy" id="468196"/>
    <lineage>
        <taxon>Eukaryota</taxon>
        <taxon>Metazoa</taxon>
        <taxon>Ecdysozoa</taxon>
        <taxon>Arthropoda</taxon>
        <taxon>Hexapoda</taxon>
        <taxon>Insecta</taxon>
        <taxon>Pterygota</taxon>
        <taxon>Neoptera</taxon>
        <taxon>Paraneoptera</taxon>
        <taxon>Psocodea</taxon>
        <taxon>Troctomorpha</taxon>
        <taxon>Phthiraptera</taxon>
        <taxon>Anoplura</taxon>
        <taxon>Polyplacidae</taxon>
        <taxon>Polyplax</taxon>
    </lineage>
</organism>